<keyword evidence="1" id="KW-0812">Transmembrane</keyword>
<proteinExistence type="inferred from homology"/>
<reference evidence="2 3" key="1">
    <citation type="submission" date="2023-07" db="EMBL/GenBank/DDBJ databases">
        <title>Novel species of Thermanaerothrix with wide hydrolytic capabilities.</title>
        <authorList>
            <person name="Zayulina K.S."/>
            <person name="Podosokorskaya O.A."/>
            <person name="Elcheninov A.G."/>
        </authorList>
    </citation>
    <scope>NUCLEOTIDE SEQUENCE [LARGE SCALE GENOMIC DNA]</scope>
    <source>
        <strain evidence="2 3">4228-RoL</strain>
    </source>
</reference>
<dbReference type="EMBL" id="JAUHMF010000001">
    <property type="protein sequence ID" value="MDT8897020.1"/>
    <property type="molecule type" value="Genomic_DNA"/>
</dbReference>
<organism evidence="2 3">
    <name type="scientific">Thermanaerothrix solaris</name>
    <dbReference type="NCBI Taxonomy" id="3058434"/>
    <lineage>
        <taxon>Bacteria</taxon>
        <taxon>Bacillati</taxon>
        <taxon>Chloroflexota</taxon>
        <taxon>Anaerolineae</taxon>
        <taxon>Anaerolineales</taxon>
        <taxon>Anaerolineaceae</taxon>
        <taxon>Thermanaerothrix</taxon>
    </lineage>
</organism>
<dbReference type="RefSeq" id="WP_315623670.1">
    <property type="nucleotide sequence ID" value="NZ_JAUHMF010000001.1"/>
</dbReference>
<keyword evidence="1" id="KW-0520">NAD</keyword>
<comment type="similarity">
    <text evidence="1">Belongs to the complex I subunit 6 family.</text>
</comment>
<accession>A0ABU3NJI5</accession>
<comment type="caution">
    <text evidence="2">The sequence shown here is derived from an EMBL/GenBank/DDBJ whole genome shotgun (WGS) entry which is preliminary data.</text>
</comment>
<dbReference type="InterPro" id="IPR001457">
    <property type="entry name" value="NADH_UbQ/plastoQ_OxRdtase_su6"/>
</dbReference>
<sequence>MLYALVGVGALGCAIAAVASKRMLISAIWLALASALVALDMYLLGAPFIAVIELSVGAGLVTVLFVFAINLTGDEALPVSNSGLKWLALILIMACSGITAYLVIPRSLMSASNPETLPLRTIFWDLRRLDTWLQAFLIFAGALTVLGLFRSTSHESPKKEE</sequence>
<keyword evidence="1" id="KW-1003">Cell membrane</keyword>
<feature type="transmembrane region" description="Helical" evidence="1">
    <location>
        <begin position="43"/>
        <end position="71"/>
    </location>
</feature>
<keyword evidence="1" id="KW-0874">Quinone</keyword>
<comment type="caution">
    <text evidence="1">Lacks conserved residue(s) required for the propagation of feature annotation.</text>
</comment>
<evidence type="ECO:0000313" key="3">
    <source>
        <dbReference type="Proteomes" id="UP001254165"/>
    </source>
</evidence>
<feature type="transmembrane region" description="Helical" evidence="1">
    <location>
        <begin position="83"/>
        <end position="104"/>
    </location>
</feature>
<evidence type="ECO:0000313" key="2">
    <source>
        <dbReference type="EMBL" id="MDT8897020.1"/>
    </source>
</evidence>
<keyword evidence="1" id="KW-1133">Transmembrane helix</keyword>
<keyword evidence="1" id="KW-0472">Membrane</keyword>
<dbReference type="Proteomes" id="UP001254165">
    <property type="component" value="Unassembled WGS sequence"/>
</dbReference>
<dbReference type="EC" id="7.1.1.-" evidence="1"/>
<protein>
    <recommendedName>
        <fullName evidence="1">NADH-quinone oxidoreductase subunit J</fullName>
        <ecNumber evidence="1">7.1.1.-</ecNumber>
    </recommendedName>
</protein>
<comment type="subcellular location">
    <subcellularLocation>
        <location evidence="1">Cell membrane</location>
        <topology evidence="1">Multi-pass membrane protein</topology>
    </subcellularLocation>
</comment>
<evidence type="ECO:0000256" key="1">
    <source>
        <dbReference type="RuleBase" id="RU004429"/>
    </source>
</evidence>
<dbReference type="InterPro" id="IPR042106">
    <property type="entry name" value="Nuo/plastoQ_OxRdtase_6_NuoJ"/>
</dbReference>
<dbReference type="Pfam" id="PF00499">
    <property type="entry name" value="Oxidored_q3"/>
    <property type="match status" value="1"/>
</dbReference>
<keyword evidence="3" id="KW-1185">Reference proteome</keyword>
<comment type="function">
    <text evidence="1">NDH-1 shuttles electrons from NADH, via FMN and iron-sulfur (Fe-S) centers, to quinones in the respiratory chain. Couples the redox reaction to proton translocation (for every two electrons transferred, four hydrogen ions are translocated across the cytoplasmic membrane), and thus conserves the redox energy in a proton gradient.</text>
</comment>
<dbReference type="Gene3D" id="1.20.120.1200">
    <property type="entry name" value="NADH-ubiquinone/plastoquinone oxidoreductase chain 6, subunit NuoJ"/>
    <property type="match status" value="1"/>
</dbReference>
<feature type="transmembrane region" description="Helical" evidence="1">
    <location>
        <begin position="131"/>
        <end position="149"/>
    </location>
</feature>
<gene>
    <name evidence="2" type="ORF">QYE77_01990</name>
</gene>
<comment type="catalytic activity">
    <reaction evidence="1">
        <text>a quinone + NADH + 5 H(+)(in) = a quinol + NAD(+) + 4 H(+)(out)</text>
        <dbReference type="Rhea" id="RHEA:57888"/>
        <dbReference type="ChEBI" id="CHEBI:15378"/>
        <dbReference type="ChEBI" id="CHEBI:24646"/>
        <dbReference type="ChEBI" id="CHEBI:57540"/>
        <dbReference type="ChEBI" id="CHEBI:57945"/>
        <dbReference type="ChEBI" id="CHEBI:132124"/>
    </reaction>
</comment>
<name>A0ABU3NJI5_9CHLR</name>